<organism evidence="2 3">
    <name type="scientific">Linnemannia elongata AG-77</name>
    <dbReference type="NCBI Taxonomy" id="1314771"/>
    <lineage>
        <taxon>Eukaryota</taxon>
        <taxon>Fungi</taxon>
        <taxon>Fungi incertae sedis</taxon>
        <taxon>Mucoromycota</taxon>
        <taxon>Mortierellomycotina</taxon>
        <taxon>Mortierellomycetes</taxon>
        <taxon>Mortierellales</taxon>
        <taxon>Mortierellaceae</taxon>
        <taxon>Linnemannia</taxon>
    </lineage>
</organism>
<protein>
    <submittedName>
        <fullName evidence="2">Uncharacterized protein</fullName>
    </submittedName>
</protein>
<feature type="compositionally biased region" description="Low complexity" evidence="1">
    <location>
        <begin position="213"/>
        <end position="237"/>
    </location>
</feature>
<dbReference type="AlphaFoldDB" id="A0A197JAN5"/>
<feature type="compositionally biased region" description="Polar residues" evidence="1">
    <location>
        <begin position="360"/>
        <end position="382"/>
    </location>
</feature>
<feature type="compositionally biased region" description="Polar residues" evidence="1">
    <location>
        <begin position="433"/>
        <end position="454"/>
    </location>
</feature>
<feature type="region of interest" description="Disordered" evidence="1">
    <location>
        <begin position="257"/>
        <end position="279"/>
    </location>
</feature>
<keyword evidence="3" id="KW-1185">Reference proteome</keyword>
<feature type="compositionally biased region" description="Polar residues" evidence="1">
    <location>
        <begin position="257"/>
        <end position="269"/>
    </location>
</feature>
<evidence type="ECO:0000313" key="3">
    <source>
        <dbReference type="Proteomes" id="UP000078512"/>
    </source>
</evidence>
<dbReference type="EMBL" id="KV442212">
    <property type="protein sequence ID" value="OAQ22172.1"/>
    <property type="molecule type" value="Genomic_DNA"/>
</dbReference>
<sequence>MPPKHTVVAKRAGSGSKSKRTSYNYRAAPSVLRETHSYLTEETFTVTRPYQEQETTHTALEGTFVTATNDTKRLTAVMPSKYLLEGANMMETHKRLIMLFKEDRIEGTVLRVSGLMKMTITAGRDRINVYFQLEVRDARIVSEPEVRAVEIETDVFPKVEIYRKGGIARQLNEIYGSSKVHQRHHPRSPSPQASAGSPRSSSTPKRRHRLREPSPSLSNPSSSQSGSGYHSSRSGQSSDDDAASDKTEAIDDLVEQTARSLSTDQSDSVEPSGYQPAFFIHPPSTLKESAVHLMELSPDRDATPAGDLETLFERSLVKHTKTTQPLSSTEKTVLKNAVWGESPPAPTPTKKAGVTSATSPFAARSSTPASQRSTITSKQQTLHRFMSPTVKSTVASPVDRLKPRKPSLPGQGTSSAREKSSSLDSLTDLLFSAQHTTRAQTDSNLDQEQQPEQHTIISISNSYDSSSAYQLELGQYEPTAPVSEALQITSHKTSTRVYTKSSTAGFDQESSSGRRSKTSSRQQEQEQTTNSSSRSSTKKDKKQPKTKSSIKSADETKSTFHTGRKLRPRNK</sequence>
<accession>A0A197JAN5</accession>
<feature type="compositionally biased region" description="Polar residues" evidence="1">
    <location>
        <begin position="487"/>
        <end position="509"/>
    </location>
</feature>
<feature type="compositionally biased region" description="Low complexity" evidence="1">
    <location>
        <begin position="519"/>
        <end position="535"/>
    </location>
</feature>
<gene>
    <name evidence="2" type="ORF">K457DRAFT_26335</name>
</gene>
<feature type="region of interest" description="Disordered" evidence="1">
    <location>
        <begin position="1"/>
        <end position="21"/>
    </location>
</feature>
<feature type="compositionally biased region" description="Polar residues" evidence="1">
    <location>
        <begin position="190"/>
        <end position="203"/>
    </location>
</feature>
<feature type="region of interest" description="Disordered" evidence="1">
    <location>
        <begin position="177"/>
        <end position="245"/>
    </location>
</feature>
<proteinExistence type="predicted"/>
<dbReference type="Proteomes" id="UP000078512">
    <property type="component" value="Unassembled WGS sequence"/>
</dbReference>
<feature type="region of interest" description="Disordered" evidence="1">
    <location>
        <begin position="487"/>
        <end position="571"/>
    </location>
</feature>
<reference evidence="2 3" key="1">
    <citation type="submission" date="2016-05" db="EMBL/GenBank/DDBJ databases">
        <title>Genome sequencing reveals origins of a unique bacterial endosymbiosis in the earliest lineages of terrestrial Fungi.</title>
        <authorList>
            <consortium name="DOE Joint Genome Institute"/>
            <person name="Uehling J."/>
            <person name="Gryganskyi A."/>
            <person name="Hameed K."/>
            <person name="Tschaplinski T."/>
            <person name="Misztal P."/>
            <person name="Wu S."/>
            <person name="Desiro A."/>
            <person name="Vande Pol N."/>
            <person name="Du Z.-Y."/>
            <person name="Zienkiewicz A."/>
            <person name="Zienkiewicz K."/>
            <person name="Morin E."/>
            <person name="Tisserant E."/>
            <person name="Splivallo R."/>
            <person name="Hainaut M."/>
            <person name="Henrissat B."/>
            <person name="Ohm R."/>
            <person name="Kuo A."/>
            <person name="Yan J."/>
            <person name="Lipzen A."/>
            <person name="Nolan M."/>
            <person name="Labutti K."/>
            <person name="Barry K."/>
            <person name="Goldstein A."/>
            <person name="Labbe J."/>
            <person name="Schadt C."/>
            <person name="Tuskan G."/>
            <person name="Grigoriev I."/>
            <person name="Martin F."/>
            <person name="Vilgalys R."/>
            <person name="Bonito G."/>
        </authorList>
    </citation>
    <scope>NUCLEOTIDE SEQUENCE [LARGE SCALE GENOMIC DNA]</scope>
    <source>
        <strain evidence="2 3">AG-77</strain>
    </source>
</reference>
<evidence type="ECO:0000256" key="1">
    <source>
        <dbReference type="SAM" id="MobiDB-lite"/>
    </source>
</evidence>
<feature type="compositionally biased region" description="Basic residues" evidence="1">
    <location>
        <begin position="562"/>
        <end position="571"/>
    </location>
</feature>
<name>A0A197JAN5_9FUNG</name>
<evidence type="ECO:0000313" key="2">
    <source>
        <dbReference type="EMBL" id="OAQ22172.1"/>
    </source>
</evidence>
<feature type="region of interest" description="Disordered" evidence="1">
    <location>
        <begin position="360"/>
        <end position="454"/>
    </location>
</feature>